<evidence type="ECO:0000256" key="6">
    <source>
        <dbReference type="ARBA" id="ARBA00023242"/>
    </source>
</evidence>
<dbReference type="PROSITE" id="PS00028">
    <property type="entry name" value="ZINC_FINGER_C2H2_1"/>
    <property type="match status" value="2"/>
</dbReference>
<dbReference type="Pfam" id="PF04082">
    <property type="entry name" value="Fungal_trans"/>
    <property type="match status" value="1"/>
</dbReference>
<evidence type="ECO:0000313" key="11">
    <source>
        <dbReference type="Proteomes" id="UP001168146"/>
    </source>
</evidence>
<feature type="region of interest" description="Disordered" evidence="8">
    <location>
        <begin position="202"/>
        <end position="222"/>
    </location>
</feature>
<feature type="domain" description="C2H2-type" evidence="9">
    <location>
        <begin position="130"/>
        <end position="159"/>
    </location>
</feature>
<evidence type="ECO:0000256" key="1">
    <source>
        <dbReference type="ARBA" id="ARBA00004123"/>
    </source>
</evidence>
<dbReference type="CDD" id="cd12148">
    <property type="entry name" value="fungal_TF_MHR"/>
    <property type="match status" value="1"/>
</dbReference>
<comment type="caution">
    <text evidence="10">The sequence shown here is derived from an EMBL/GenBank/DDBJ whole genome shotgun (WGS) entry which is preliminary data.</text>
</comment>
<keyword evidence="4 7" id="KW-0863">Zinc-finger</keyword>
<dbReference type="InterPro" id="IPR051059">
    <property type="entry name" value="VerF-like"/>
</dbReference>
<evidence type="ECO:0000313" key="10">
    <source>
        <dbReference type="EMBL" id="KAK0317646.1"/>
    </source>
</evidence>
<dbReference type="PROSITE" id="PS50157">
    <property type="entry name" value="ZINC_FINGER_C2H2_2"/>
    <property type="match status" value="2"/>
</dbReference>
<dbReference type="GO" id="GO:0008270">
    <property type="term" value="F:zinc ion binding"/>
    <property type="evidence" value="ECO:0007669"/>
    <property type="project" value="UniProtKB-KW"/>
</dbReference>
<feature type="region of interest" description="Disordered" evidence="8">
    <location>
        <begin position="254"/>
        <end position="293"/>
    </location>
</feature>
<dbReference type="Pfam" id="PF00096">
    <property type="entry name" value="zf-C2H2"/>
    <property type="match status" value="2"/>
</dbReference>
<dbReference type="SMART" id="SM00355">
    <property type="entry name" value="ZnF_C2H2"/>
    <property type="match status" value="2"/>
</dbReference>
<dbReference type="InterPro" id="IPR036236">
    <property type="entry name" value="Znf_C2H2_sf"/>
</dbReference>
<feature type="domain" description="C2H2-type" evidence="9">
    <location>
        <begin position="103"/>
        <end position="125"/>
    </location>
</feature>
<accession>A0AAN6J591</accession>
<dbReference type="InterPro" id="IPR013087">
    <property type="entry name" value="Znf_C2H2_type"/>
</dbReference>
<name>A0AAN6J591_9PEZI</name>
<evidence type="ECO:0000259" key="9">
    <source>
        <dbReference type="PROSITE" id="PS50157"/>
    </source>
</evidence>
<dbReference type="Gene3D" id="3.30.160.60">
    <property type="entry name" value="Classic Zinc Finger"/>
    <property type="match status" value="1"/>
</dbReference>
<keyword evidence="5" id="KW-0862">Zinc</keyword>
<feature type="region of interest" description="Disordered" evidence="8">
    <location>
        <begin position="152"/>
        <end position="183"/>
    </location>
</feature>
<dbReference type="AlphaFoldDB" id="A0AAN6J591"/>
<organism evidence="10 11">
    <name type="scientific">Friedmanniomyces endolithicus</name>
    <dbReference type="NCBI Taxonomy" id="329885"/>
    <lineage>
        <taxon>Eukaryota</taxon>
        <taxon>Fungi</taxon>
        <taxon>Dikarya</taxon>
        <taxon>Ascomycota</taxon>
        <taxon>Pezizomycotina</taxon>
        <taxon>Dothideomycetes</taxon>
        <taxon>Dothideomycetidae</taxon>
        <taxon>Mycosphaerellales</taxon>
        <taxon>Teratosphaeriaceae</taxon>
        <taxon>Friedmanniomyces</taxon>
    </lineage>
</organism>
<keyword evidence="6" id="KW-0539">Nucleus</keyword>
<evidence type="ECO:0000256" key="7">
    <source>
        <dbReference type="PROSITE-ProRule" id="PRU00042"/>
    </source>
</evidence>
<dbReference type="PANTHER" id="PTHR40626:SF30">
    <property type="entry name" value="FINGER DOMAIN PROTEIN, PUTATIVE (AFU_ORTHOLOGUE AFUA_4G13600)-RELATED"/>
    <property type="match status" value="1"/>
</dbReference>
<keyword evidence="3" id="KW-0677">Repeat</keyword>
<dbReference type="EMBL" id="JASUXU010000042">
    <property type="protein sequence ID" value="KAK0317646.1"/>
    <property type="molecule type" value="Genomic_DNA"/>
</dbReference>
<sequence>MQPEAASPGQGPSTILKAESDSPTIAPPPRSPRSARSVSEQPPESTEEPVASGTGPLPPGSPQLHGSSRESEMQRSSTPPDGDSIRYTRTGRVSKATKGQRVHQCEECGKLYTRAEHLRRHKQNHKPGAFVCDIPHCGRSFYREDLLIRHKERHNDPLDPPTRRPSIGSQTSGHGLGGPSQARALTVPRSDAGVVTDAVLDEHQPAMPATTAQQSTPSRAPERKTYIPLNELPIAPQISIPGNGGVFYSSSEFSCRAPYEPSPPDSPGGCDSPPGEYSYANGPPYYGQPPQTRARIGSMVNSTTVYGPPAAPRSPISAGSSTMYLPYWGPGARSPAALPHFASSVASETFGAGAELGGSLFAEHLLPLKSNGTIVRMILPEERDAMEMQDLIVPSVSPSSSTGDLTLDCFTNEQRYLGSYWMWIHPLFPVVHKPSFKMQTVSPLLRSTMLALGAHMMQNPTDMGNARIIHECVQKVLKKRAINGWDTYRVCDMQAIVLHEVFATYRSRRPPLQFSKNFDLIYRYLAHDLEAINQELARPLYDSRSHTRNGYEDMTGDFPPRLEAKYKQRLLLACYVIDQQHAMLFGRQRTDCLSSSMSGLTGLDLPFTRSQAYWDATPDHHPELWAQKLAAGLTPYDQVYGALSAVPNMTAPSDWRHDAFRSMLMLTNLTDPDNDLEACGIYLDDTTDPSAVLFAVEKTPRMRLAYHTFMLCRHTPIRDLLAVAGESWVLGEKLSSQAQHISAQLSARDWAMGPATTHSSLEFADNDDDDEQQPAESAVQRAIHHALRILEIHHKHPKTGLLFQEWSLYLAAIVLWARAYITDHPSRNPQLPLEPMRPSPHDLELSLLALISAGSAPATAVVVTRAAAQNVVLWAKAQIEKVDVPHNCGLTNCALDVLGKLAGRGGEEGWFA</sequence>
<dbReference type="GO" id="GO:0006351">
    <property type="term" value="P:DNA-templated transcription"/>
    <property type="evidence" value="ECO:0007669"/>
    <property type="project" value="InterPro"/>
</dbReference>
<evidence type="ECO:0000256" key="4">
    <source>
        <dbReference type="ARBA" id="ARBA00022771"/>
    </source>
</evidence>
<protein>
    <recommendedName>
        <fullName evidence="9">C2H2-type domain-containing protein</fullName>
    </recommendedName>
</protein>
<evidence type="ECO:0000256" key="8">
    <source>
        <dbReference type="SAM" id="MobiDB-lite"/>
    </source>
</evidence>
<feature type="region of interest" description="Disordered" evidence="8">
    <location>
        <begin position="1"/>
        <end position="102"/>
    </location>
</feature>
<reference evidence="10" key="1">
    <citation type="submission" date="2021-12" db="EMBL/GenBank/DDBJ databases">
        <title>Black yeast isolated from Biological Soil Crust.</title>
        <authorList>
            <person name="Kurbessoian T."/>
        </authorList>
    </citation>
    <scope>NUCLEOTIDE SEQUENCE</scope>
    <source>
        <strain evidence="10">CCFEE 5208</strain>
    </source>
</reference>
<dbReference type="SUPFAM" id="SSF57667">
    <property type="entry name" value="beta-beta-alpha zinc fingers"/>
    <property type="match status" value="1"/>
</dbReference>
<evidence type="ECO:0000256" key="2">
    <source>
        <dbReference type="ARBA" id="ARBA00022723"/>
    </source>
</evidence>
<dbReference type="GO" id="GO:0000981">
    <property type="term" value="F:DNA-binding transcription factor activity, RNA polymerase II-specific"/>
    <property type="evidence" value="ECO:0007669"/>
    <property type="project" value="InterPro"/>
</dbReference>
<keyword evidence="2" id="KW-0479">Metal-binding</keyword>
<comment type="subcellular location">
    <subcellularLocation>
        <location evidence="1">Nucleus</location>
    </subcellularLocation>
</comment>
<dbReference type="GO" id="GO:0005634">
    <property type="term" value="C:nucleus"/>
    <property type="evidence" value="ECO:0007669"/>
    <property type="project" value="UniProtKB-SubCell"/>
</dbReference>
<dbReference type="GO" id="GO:0000978">
    <property type="term" value="F:RNA polymerase II cis-regulatory region sequence-specific DNA binding"/>
    <property type="evidence" value="ECO:0007669"/>
    <property type="project" value="InterPro"/>
</dbReference>
<dbReference type="InterPro" id="IPR007219">
    <property type="entry name" value="XnlR_reg_dom"/>
</dbReference>
<dbReference type="Proteomes" id="UP001168146">
    <property type="component" value="Unassembled WGS sequence"/>
</dbReference>
<proteinExistence type="predicted"/>
<dbReference type="PANTHER" id="PTHR40626">
    <property type="entry name" value="MIP31509P"/>
    <property type="match status" value="1"/>
</dbReference>
<gene>
    <name evidence="10" type="ORF">LTR82_011415</name>
</gene>
<dbReference type="GO" id="GO:0000785">
    <property type="term" value="C:chromatin"/>
    <property type="evidence" value="ECO:0007669"/>
    <property type="project" value="TreeGrafter"/>
</dbReference>
<evidence type="ECO:0000256" key="5">
    <source>
        <dbReference type="ARBA" id="ARBA00022833"/>
    </source>
</evidence>
<evidence type="ECO:0000256" key="3">
    <source>
        <dbReference type="ARBA" id="ARBA00022737"/>
    </source>
</evidence>